<feature type="region of interest" description="Disordered" evidence="1">
    <location>
        <begin position="352"/>
        <end position="390"/>
    </location>
</feature>
<feature type="region of interest" description="Disordered" evidence="1">
    <location>
        <begin position="220"/>
        <end position="286"/>
    </location>
</feature>
<feature type="compositionally biased region" description="Basic and acidic residues" evidence="1">
    <location>
        <begin position="268"/>
        <end position="277"/>
    </location>
</feature>
<dbReference type="AlphaFoldDB" id="F4RRI3"/>
<feature type="region of interest" description="Disordered" evidence="1">
    <location>
        <begin position="1"/>
        <end position="64"/>
    </location>
</feature>
<gene>
    <name evidence="2" type="ORF">MELLADRAFT_88380</name>
</gene>
<evidence type="ECO:0000313" key="3">
    <source>
        <dbReference type="Proteomes" id="UP000001072"/>
    </source>
</evidence>
<feature type="compositionally biased region" description="Low complexity" evidence="1">
    <location>
        <begin position="47"/>
        <end position="64"/>
    </location>
</feature>
<dbReference type="RefSeq" id="XP_007411692.1">
    <property type="nucleotide sequence ID" value="XM_007411630.1"/>
</dbReference>
<dbReference type="VEuPathDB" id="FungiDB:MELLADRAFT_88380"/>
<dbReference type="Proteomes" id="UP000001072">
    <property type="component" value="Unassembled WGS sequence"/>
</dbReference>
<evidence type="ECO:0000313" key="2">
    <source>
        <dbReference type="EMBL" id="EGG04939.1"/>
    </source>
</evidence>
<dbReference type="EMBL" id="GL883115">
    <property type="protein sequence ID" value="EGG04939.1"/>
    <property type="molecule type" value="Genomic_DNA"/>
</dbReference>
<accession>F4RRI3</accession>
<dbReference type="InParanoid" id="F4RRI3"/>
<dbReference type="GeneID" id="18934861"/>
<dbReference type="HOGENOM" id="CLU_642628_0_0_1"/>
<sequence length="464" mass="51217">MPPKRPKLPTSSSNTRVLRSQHVDVAAPRAPRKAKKVTPVRQRDESVSQSESNESSENAEEVAVPCHKRTRARLLEILGKKVKKKLRLSTFRKPLTLPPLPEDFIINRPSNQQVDYSEYTSTELIDMLHTVGVDTRGFDQGNLLQSCHSYTDLTKTTLDITIQQETSTHIPENTRTNTTEAGPSVSFLPSLEHRRFLYPRPLPTNLPSTASLLKTACNKGKSKAKSTTSSQSDWAPSEGIANDFDCDSDSKIPPAPNFGEQTTSSTHRPADNTRKDSSTTPNNRPLDLDTLHILLIQSNQKVESLKTNSKALTQVVHNLAGVYAKQGTPQPKRCGGRTADLMRFHIDTLIGLPEGSKLPSAANPTQTSTTTSPEEPSTSGTEENLDPCFPHKYRPGHKDATPQQIQIMHQMLADYKVVSVGGKNETFIKKCLDTYVQLLSKRDGGKDSGSEIFLSLVCDLSLWA</sequence>
<organism evidence="3">
    <name type="scientific">Melampsora larici-populina (strain 98AG31 / pathotype 3-4-7)</name>
    <name type="common">Poplar leaf rust fungus</name>
    <dbReference type="NCBI Taxonomy" id="747676"/>
    <lineage>
        <taxon>Eukaryota</taxon>
        <taxon>Fungi</taxon>
        <taxon>Dikarya</taxon>
        <taxon>Basidiomycota</taxon>
        <taxon>Pucciniomycotina</taxon>
        <taxon>Pucciniomycetes</taxon>
        <taxon>Pucciniales</taxon>
        <taxon>Melampsoraceae</taxon>
        <taxon>Melampsora</taxon>
    </lineage>
</organism>
<evidence type="ECO:0000256" key="1">
    <source>
        <dbReference type="SAM" id="MobiDB-lite"/>
    </source>
</evidence>
<dbReference type="OrthoDB" id="10645645at2759"/>
<keyword evidence="3" id="KW-1185">Reference proteome</keyword>
<dbReference type="KEGG" id="mlr:MELLADRAFT_88380"/>
<protein>
    <submittedName>
        <fullName evidence="2">Uncharacterized protein</fullName>
    </submittedName>
</protein>
<feature type="compositionally biased region" description="Low complexity" evidence="1">
    <location>
        <begin position="364"/>
        <end position="382"/>
    </location>
</feature>
<name>F4RRI3_MELLP</name>
<reference evidence="3" key="1">
    <citation type="journal article" date="2011" name="Proc. Natl. Acad. Sci. U.S.A.">
        <title>Obligate biotrophy features unraveled by the genomic analysis of rust fungi.</title>
        <authorList>
            <person name="Duplessis S."/>
            <person name="Cuomo C.A."/>
            <person name="Lin Y.-C."/>
            <person name="Aerts A."/>
            <person name="Tisserant E."/>
            <person name="Veneault-Fourrey C."/>
            <person name="Joly D.L."/>
            <person name="Hacquard S."/>
            <person name="Amselem J."/>
            <person name="Cantarel B.L."/>
            <person name="Chiu R."/>
            <person name="Coutinho P.M."/>
            <person name="Feau N."/>
            <person name="Field M."/>
            <person name="Frey P."/>
            <person name="Gelhaye E."/>
            <person name="Goldberg J."/>
            <person name="Grabherr M.G."/>
            <person name="Kodira C.D."/>
            <person name="Kohler A."/>
            <person name="Kuees U."/>
            <person name="Lindquist E.A."/>
            <person name="Lucas S.M."/>
            <person name="Mago R."/>
            <person name="Mauceli E."/>
            <person name="Morin E."/>
            <person name="Murat C."/>
            <person name="Pangilinan J.L."/>
            <person name="Park R."/>
            <person name="Pearson M."/>
            <person name="Quesneville H."/>
            <person name="Rouhier N."/>
            <person name="Sakthikumar S."/>
            <person name="Salamov A.A."/>
            <person name="Schmutz J."/>
            <person name="Selles B."/>
            <person name="Shapiro H."/>
            <person name="Tanguay P."/>
            <person name="Tuskan G.A."/>
            <person name="Henrissat B."/>
            <person name="Van de Peer Y."/>
            <person name="Rouze P."/>
            <person name="Ellis J.G."/>
            <person name="Dodds P.N."/>
            <person name="Schein J.E."/>
            <person name="Zhong S."/>
            <person name="Hamelin R.C."/>
            <person name="Grigoriev I.V."/>
            <person name="Szabo L.J."/>
            <person name="Martin F."/>
        </authorList>
    </citation>
    <scope>NUCLEOTIDE SEQUENCE [LARGE SCALE GENOMIC DNA]</scope>
    <source>
        <strain evidence="3">98AG31 / pathotype 3-4-7</strain>
    </source>
</reference>
<feature type="compositionally biased region" description="Polar residues" evidence="1">
    <location>
        <begin position="9"/>
        <end position="18"/>
    </location>
</feature>
<proteinExistence type="predicted"/>